<comment type="caution">
    <text evidence="2">The sequence shown here is derived from an EMBL/GenBank/DDBJ whole genome shotgun (WGS) entry which is preliminary data.</text>
</comment>
<evidence type="ECO:0000256" key="1">
    <source>
        <dbReference type="SAM" id="Phobius"/>
    </source>
</evidence>
<dbReference type="RefSeq" id="WP_098513874.1">
    <property type="nucleotide sequence ID" value="NZ_JBIAKZ010000040.1"/>
</dbReference>
<dbReference type="AlphaFoldDB" id="A0A2A9FFX5"/>
<keyword evidence="1" id="KW-0812">Transmembrane</keyword>
<name>A0A2A9FFX5_9PSEU</name>
<sequence>MGKNGFAALEAVGLISGGLAGQAIVRSFFDKDAEPLWGAMSWVPGGRTWELVVLGFFGVVGLVIAGIGIMGQKKVKAG</sequence>
<dbReference type="EMBL" id="PDJK01000002">
    <property type="protein sequence ID" value="PFG50068.1"/>
    <property type="molecule type" value="Genomic_DNA"/>
</dbReference>
<reference evidence="2 3" key="1">
    <citation type="submission" date="2017-10" db="EMBL/GenBank/DDBJ databases">
        <title>Sequencing the genomes of 1000 actinobacteria strains.</title>
        <authorList>
            <person name="Klenk H.-P."/>
        </authorList>
    </citation>
    <scope>NUCLEOTIDE SEQUENCE [LARGE SCALE GENOMIC DNA]</scope>
    <source>
        <strain evidence="2 3">DSM 46092</strain>
    </source>
</reference>
<protein>
    <submittedName>
        <fullName evidence="2">Uncharacterized protein</fullName>
    </submittedName>
</protein>
<evidence type="ECO:0000313" key="3">
    <source>
        <dbReference type="Proteomes" id="UP000243542"/>
    </source>
</evidence>
<proteinExistence type="predicted"/>
<keyword evidence="3" id="KW-1185">Reference proteome</keyword>
<feature type="transmembrane region" description="Helical" evidence="1">
    <location>
        <begin position="49"/>
        <end position="70"/>
    </location>
</feature>
<feature type="transmembrane region" description="Helical" evidence="1">
    <location>
        <begin position="7"/>
        <end position="29"/>
    </location>
</feature>
<evidence type="ECO:0000313" key="2">
    <source>
        <dbReference type="EMBL" id="PFG50068.1"/>
    </source>
</evidence>
<accession>A0A2A9FFX5</accession>
<keyword evidence="1" id="KW-0472">Membrane</keyword>
<organism evidence="2 3">
    <name type="scientific">Amycolatopsis sulphurea</name>
    <dbReference type="NCBI Taxonomy" id="76022"/>
    <lineage>
        <taxon>Bacteria</taxon>
        <taxon>Bacillati</taxon>
        <taxon>Actinomycetota</taxon>
        <taxon>Actinomycetes</taxon>
        <taxon>Pseudonocardiales</taxon>
        <taxon>Pseudonocardiaceae</taxon>
        <taxon>Amycolatopsis</taxon>
    </lineage>
</organism>
<gene>
    <name evidence="2" type="ORF">ATK36_5270</name>
</gene>
<keyword evidence="1" id="KW-1133">Transmembrane helix</keyword>
<dbReference type="Proteomes" id="UP000243542">
    <property type="component" value="Unassembled WGS sequence"/>
</dbReference>